<dbReference type="InterPro" id="IPR036322">
    <property type="entry name" value="WD40_repeat_dom_sf"/>
</dbReference>
<dbReference type="Proteomes" id="UP001470230">
    <property type="component" value="Unassembled WGS sequence"/>
</dbReference>
<evidence type="ECO:0000313" key="3">
    <source>
        <dbReference type="EMBL" id="KAK8900448.1"/>
    </source>
</evidence>
<proteinExistence type="predicted"/>
<evidence type="ECO:0000256" key="2">
    <source>
        <dbReference type="ARBA" id="ARBA00022737"/>
    </source>
</evidence>
<dbReference type="InterPro" id="IPR001680">
    <property type="entry name" value="WD40_rpt"/>
</dbReference>
<gene>
    <name evidence="3" type="ORF">M9Y10_002775</name>
</gene>
<dbReference type="SMART" id="SM00320">
    <property type="entry name" value="WD40"/>
    <property type="match status" value="4"/>
</dbReference>
<dbReference type="PANTHER" id="PTHR19919">
    <property type="entry name" value="WD REPEAT CONTAINING PROTEIN"/>
    <property type="match status" value="1"/>
</dbReference>
<comment type="caution">
    <text evidence="3">The sequence shown here is derived from an EMBL/GenBank/DDBJ whole genome shotgun (WGS) entry which is preliminary data.</text>
</comment>
<keyword evidence="2" id="KW-0677">Repeat</keyword>
<dbReference type="InterPro" id="IPR045159">
    <property type="entry name" value="DCAF7-like"/>
</dbReference>
<dbReference type="Gene3D" id="2.130.10.10">
    <property type="entry name" value="YVTN repeat-like/Quinoprotein amine dehydrogenase"/>
    <property type="match status" value="1"/>
</dbReference>
<keyword evidence="4" id="KW-1185">Reference proteome</keyword>
<protein>
    <submittedName>
        <fullName evidence="3">Ddb1 and cul4 associated factor 7</fullName>
    </submittedName>
</protein>
<reference evidence="3 4" key="1">
    <citation type="submission" date="2024-04" db="EMBL/GenBank/DDBJ databases">
        <title>Tritrichomonas musculus Genome.</title>
        <authorList>
            <person name="Alves-Ferreira E."/>
            <person name="Grigg M."/>
            <person name="Lorenzi H."/>
            <person name="Galac M."/>
        </authorList>
    </citation>
    <scope>NUCLEOTIDE SEQUENCE [LARGE SCALE GENOMIC DNA]</scope>
    <source>
        <strain evidence="3 4">EAF2021</strain>
    </source>
</reference>
<accession>A0ABR2LAQ2</accession>
<keyword evidence="1" id="KW-0853">WD repeat</keyword>
<name>A0ABR2LAQ2_9EUKA</name>
<dbReference type="SUPFAM" id="SSF50978">
    <property type="entry name" value="WD40 repeat-like"/>
    <property type="match status" value="1"/>
</dbReference>
<dbReference type="InterPro" id="IPR015943">
    <property type="entry name" value="WD40/YVTN_repeat-like_dom_sf"/>
</dbReference>
<evidence type="ECO:0000313" key="4">
    <source>
        <dbReference type="Proteomes" id="UP001470230"/>
    </source>
</evidence>
<dbReference type="Pfam" id="PF00400">
    <property type="entry name" value="WD40"/>
    <property type="match status" value="1"/>
</dbReference>
<organism evidence="3 4">
    <name type="scientific">Tritrichomonas musculus</name>
    <dbReference type="NCBI Taxonomy" id="1915356"/>
    <lineage>
        <taxon>Eukaryota</taxon>
        <taxon>Metamonada</taxon>
        <taxon>Parabasalia</taxon>
        <taxon>Tritrichomonadida</taxon>
        <taxon>Tritrichomonadidae</taxon>
        <taxon>Tritrichomonas</taxon>
    </lineage>
</organism>
<sequence>MLTHSCVIPFEPFRIEWSSPFSTETRLAVSSYNKSLQNYLKIIKFIGPSIVSESEIEITYPICDLKFSPSGSSDNNDRLISCGDNLKLWQILPEKIQLISDIPTSNEKVPLTTLDWSTFQESLVLVGGTDGAATAVDVSCGQIVARIIAHDHPIHDICFCDATPTFVTASFDGSLRFFDLRDLQSSFIYYQTSMPLLRIGVSPFDSNYIASFSKDSPAVTIIDTRHPGIPVYVCEYQDSPVSCIGWSRASQNSIIWSNRDMKIFNASLEDSMHPKPQIIYNAEGQIECFSISPTLIGASLINKVDVIKYVNNEDASPILGNQPQQ</sequence>
<evidence type="ECO:0000256" key="1">
    <source>
        <dbReference type="ARBA" id="ARBA00022574"/>
    </source>
</evidence>
<dbReference type="EMBL" id="JAPFFF010000001">
    <property type="protein sequence ID" value="KAK8900448.1"/>
    <property type="molecule type" value="Genomic_DNA"/>
</dbReference>